<dbReference type="AlphaFoldDB" id="A0A4U0TT49"/>
<dbReference type="GO" id="GO:0005634">
    <property type="term" value="C:nucleus"/>
    <property type="evidence" value="ECO:0007669"/>
    <property type="project" value="UniProtKB-SubCell"/>
</dbReference>
<feature type="region of interest" description="Disordered" evidence="15">
    <location>
        <begin position="257"/>
        <end position="387"/>
    </location>
</feature>
<evidence type="ECO:0000256" key="10">
    <source>
        <dbReference type="ARBA" id="ARBA00022853"/>
    </source>
</evidence>
<dbReference type="GO" id="GO:0005694">
    <property type="term" value="C:chromosome"/>
    <property type="evidence" value="ECO:0007669"/>
    <property type="project" value="UniProtKB-SubCell"/>
</dbReference>
<comment type="subcellular location">
    <subcellularLocation>
        <location evidence="3">Chromosome</location>
    </subcellularLocation>
    <subcellularLocation>
        <location evidence="2">Nucleus</location>
    </subcellularLocation>
</comment>
<dbReference type="InterPro" id="IPR001214">
    <property type="entry name" value="SET_dom"/>
</dbReference>
<dbReference type="OrthoDB" id="6627536at2759"/>
<keyword evidence="9" id="KW-0949">S-adenosyl-L-methionine</keyword>
<comment type="catalytic activity">
    <reaction evidence="14">
        <text>L-lysyl(20)-[histone H4] + 3 S-adenosyl-L-methionine = N(6),N(6),N(6)-trimethyl-L-lysyl(20)-[histone H4] + 3 S-adenosyl-L-homocysteine + 3 H(+)</text>
        <dbReference type="Rhea" id="RHEA:64456"/>
        <dbReference type="Rhea" id="RHEA-COMP:15554"/>
        <dbReference type="Rhea" id="RHEA-COMP:15998"/>
        <dbReference type="ChEBI" id="CHEBI:15378"/>
        <dbReference type="ChEBI" id="CHEBI:29969"/>
        <dbReference type="ChEBI" id="CHEBI:57856"/>
        <dbReference type="ChEBI" id="CHEBI:59789"/>
        <dbReference type="ChEBI" id="CHEBI:61961"/>
        <dbReference type="EC" id="2.1.1.372"/>
    </reaction>
</comment>
<protein>
    <recommendedName>
        <fullName evidence="5">Histone-lysine N-methyltransferase SET9</fullName>
        <ecNumber evidence="12">2.1.1.372</ecNumber>
    </recommendedName>
    <alternativeName>
        <fullName evidence="4">Histone-lysine N-methyltransferase set9</fullName>
    </alternativeName>
    <alternativeName>
        <fullName evidence="13">SET domain protein 9</fullName>
    </alternativeName>
</protein>
<feature type="compositionally biased region" description="Basic and acidic residues" evidence="15">
    <location>
        <begin position="409"/>
        <end position="427"/>
    </location>
</feature>
<keyword evidence="6" id="KW-0158">Chromosome</keyword>
<evidence type="ECO:0000256" key="13">
    <source>
        <dbReference type="ARBA" id="ARBA00030653"/>
    </source>
</evidence>
<feature type="compositionally biased region" description="Basic and acidic residues" evidence="15">
    <location>
        <begin position="329"/>
        <end position="341"/>
    </location>
</feature>
<keyword evidence="11" id="KW-0539">Nucleus</keyword>
<feature type="compositionally biased region" description="Basic and acidic residues" evidence="15">
    <location>
        <begin position="555"/>
        <end position="564"/>
    </location>
</feature>
<evidence type="ECO:0000259" key="16">
    <source>
        <dbReference type="PROSITE" id="PS50280"/>
    </source>
</evidence>
<evidence type="ECO:0000256" key="12">
    <source>
        <dbReference type="ARBA" id="ARBA00024057"/>
    </source>
</evidence>
<dbReference type="GO" id="GO:0140943">
    <property type="term" value="F:histone H4K20 trimethyltransferase activity"/>
    <property type="evidence" value="ECO:0007669"/>
    <property type="project" value="UniProtKB-EC"/>
</dbReference>
<dbReference type="InterPro" id="IPR039977">
    <property type="entry name" value="Suv4-20/Set9"/>
</dbReference>
<evidence type="ECO:0000256" key="2">
    <source>
        <dbReference type="ARBA" id="ARBA00004123"/>
    </source>
</evidence>
<dbReference type="Pfam" id="PF00856">
    <property type="entry name" value="SET"/>
    <property type="match status" value="1"/>
</dbReference>
<feature type="compositionally biased region" description="Acidic residues" evidence="15">
    <location>
        <begin position="270"/>
        <end position="280"/>
    </location>
</feature>
<dbReference type="InterPro" id="IPR025783">
    <property type="entry name" value="Set9_fungi"/>
</dbReference>
<feature type="compositionally biased region" description="Low complexity" evidence="15">
    <location>
        <begin position="603"/>
        <end position="632"/>
    </location>
</feature>
<feature type="region of interest" description="Disordered" evidence="15">
    <location>
        <begin position="399"/>
        <end position="632"/>
    </location>
</feature>
<evidence type="ECO:0000256" key="11">
    <source>
        <dbReference type="ARBA" id="ARBA00023242"/>
    </source>
</evidence>
<gene>
    <name evidence="17" type="ORF">B0A50_06177</name>
</gene>
<evidence type="ECO:0000256" key="4">
    <source>
        <dbReference type="ARBA" id="ARBA00014232"/>
    </source>
</evidence>
<organism evidence="17 18">
    <name type="scientific">Salinomyces thailandicus</name>
    <dbReference type="NCBI Taxonomy" id="706561"/>
    <lineage>
        <taxon>Eukaryota</taxon>
        <taxon>Fungi</taxon>
        <taxon>Dikarya</taxon>
        <taxon>Ascomycota</taxon>
        <taxon>Pezizomycotina</taxon>
        <taxon>Dothideomycetes</taxon>
        <taxon>Dothideomycetidae</taxon>
        <taxon>Mycosphaerellales</taxon>
        <taxon>Teratosphaeriaceae</taxon>
        <taxon>Salinomyces</taxon>
    </lineage>
</organism>
<keyword evidence="8" id="KW-0808">Transferase</keyword>
<feature type="region of interest" description="Disordered" evidence="15">
    <location>
        <begin position="655"/>
        <end position="731"/>
    </location>
</feature>
<feature type="domain" description="SET" evidence="16">
    <location>
        <begin position="122"/>
        <end position="235"/>
    </location>
</feature>
<evidence type="ECO:0000256" key="6">
    <source>
        <dbReference type="ARBA" id="ARBA00022454"/>
    </source>
</evidence>
<accession>A0A4U0TT49</accession>
<evidence type="ECO:0000256" key="5">
    <source>
        <dbReference type="ARBA" id="ARBA00015413"/>
    </source>
</evidence>
<reference evidence="17 18" key="1">
    <citation type="submission" date="2017-03" db="EMBL/GenBank/DDBJ databases">
        <title>Genomes of endolithic fungi from Antarctica.</title>
        <authorList>
            <person name="Coleine C."/>
            <person name="Masonjones S."/>
            <person name="Stajich J.E."/>
        </authorList>
    </citation>
    <scope>NUCLEOTIDE SEQUENCE [LARGE SCALE GENOMIC DNA]</scope>
    <source>
        <strain evidence="17 18">CCFEE 6315</strain>
    </source>
</reference>
<feature type="region of interest" description="Disordered" evidence="15">
    <location>
        <begin position="809"/>
        <end position="872"/>
    </location>
</feature>
<comment type="function">
    <text evidence="1">Histone methyltransferase that trimethylates 'Lys-20' of histone H4 to form H4K20me3.</text>
</comment>
<dbReference type="PANTHER" id="PTHR12977">
    <property type="entry name" value="SUPPRESSOR OF VARIEGATION 4-20-RELATED"/>
    <property type="match status" value="1"/>
</dbReference>
<evidence type="ECO:0000256" key="1">
    <source>
        <dbReference type="ARBA" id="ARBA00001984"/>
    </source>
</evidence>
<dbReference type="PROSITE" id="PS51567">
    <property type="entry name" value="SAM_MT43_SUVAR420_1"/>
    <property type="match status" value="1"/>
</dbReference>
<dbReference type="PROSITE" id="PS50280">
    <property type="entry name" value="SET"/>
    <property type="match status" value="1"/>
</dbReference>
<feature type="compositionally biased region" description="Basic residues" evidence="15">
    <location>
        <begin position="863"/>
        <end position="872"/>
    </location>
</feature>
<feature type="compositionally biased region" description="Basic residues" evidence="15">
    <location>
        <begin position="585"/>
        <end position="595"/>
    </location>
</feature>
<dbReference type="GO" id="GO:0032259">
    <property type="term" value="P:methylation"/>
    <property type="evidence" value="ECO:0007669"/>
    <property type="project" value="UniProtKB-KW"/>
</dbReference>
<feature type="compositionally biased region" description="Basic and acidic residues" evidence="15">
    <location>
        <begin position="655"/>
        <end position="672"/>
    </location>
</feature>
<dbReference type="Gene3D" id="1.10.10.1700">
    <property type="entry name" value="Histone-lysine N-methyltransferase"/>
    <property type="match status" value="1"/>
</dbReference>
<comment type="caution">
    <text evidence="17">The sequence shown here is derived from an EMBL/GenBank/DDBJ whole genome shotgun (WGS) entry which is preliminary data.</text>
</comment>
<dbReference type="Gene3D" id="2.170.270.10">
    <property type="entry name" value="SET domain"/>
    <property type="match status" value="1"/>
</dbReference>
<dbReference type="SMART" id="SM00317">
    <property type="entry name" value="SET"/>
    <property type="match status" value="1"/>
</dbReference>
<evidence type="ECO:0000256" key="3">
    <source>
        <dbReference type="ARBA" id="ARBA00004286"/>
    </source>
</evidence>
<sequence>MARRRVAADLEEALNKKGGLTLSQLANYDDLITDALVDRVYFWSEIRKLKTSYHACRGVQQPDVCNILQKHVIVDKDPAQAHRRLIDLIGIHKFYTALKTEDEKEHFERHLRKYINIYLPDCPFEVGTTNRYTIMTAEASIVARRYIKKGESIKYLTGIQVEMNEQEEKMLSSRTDFSIVLSSRRKRPSLFLGPARFANHDCDSNARLNTNGPHGIHIVACKDILPGHEITVTYGDDYFGEDNCECLCGTCEAGQKNGWDPRGPLLRDDSSDEEDEDEQEEMVRSPRRQVNAGSKRKRAHEGPLEVNEEGEEVPRKRGPGRPRKQQRPGKVEGRAGKDAERGPGNSKQKVGKGRLPRKSTSQPARGQDYGGRGLLGEQEDETGTQRDDLLERVKWMLGVIGDRVIADQNKSRTPSDGREESVGERLDGVTQQQAEGQAAARLEPVPMDDAESPRDRNDKHTGPSALAEEESPATTSAREPSKSLDRTLQPGESPRRDAVSGASVTPPKARLPAIKKERSFSMLRNVTNANETHPDVYSVPDSPAPTPHHPSKRKRFEEVPREDIYDFPADESDPPAPAVQEPPLKRKRGRPRKHPRPEDVAPAVVDSSTNDSTSPSSHTDSASNDSHASSATSVSNFTAGNIAQDICNMLTQDVERDSKPDSEEHEVVKVEESSSGQLTPQRGRPATRKSVRNVPASKAVPPIRSIETTTVKDDDDGEEDDVKRGTPRTPGDYHLCRTLLATAYHRWVQCRNCDEHFVQKEAYQTRIACPRCERHSMLYGYYWPKTDKEGKHDTEERILDHRSIHRFIEPEEERTEKKGRKTLVTLSRELEEEMSISRQDSEESERTDRRLRASPRRYAGGSRNRRSLRQTL</sequence>
<evidence type="ECO:0000313" key="17">
    <source>
        <dbReference type="EMBL" id="TKA25112.1"/>
    </source>
</evidence>
<dbReference type="EC" id="2.1.1.372" evidence="12"/>
<dbReference type="SUPFAM" id="SSF82199">
    <property type="entry name" value="SET domain"/>
    <property type="match status" value="1"/>
</dbReference>
<name>A0A4U0TT49_9PEZI</name>
<dbReference type="EMBL" id="NAJL01000038">
    <property type="protein sequence ID" value="TKA25112.1"/>
    <property type="molecule type" value="Genomic_DNA"/>
</dbReference>
<dbReference type="PANTHER" id="PTHR12977:SF4">
    <property type="entry name" value="HISTONE-LYSINE N-METHYLTRANSFERASE KMT5B"/>
    <property type="match status" value="1"/>
</dbReference>
<evidence type="ECO:0000256" key="15">
    <source>
        <dbReference type="SAM" id="MobiDB-lite"/>
    </source>
</evidence>
<dbReference type="Proteomes" id="UP000308549">
    <property type="component" value="Unassembled WGS sequence"/>
</dbReference>
<keyword evidence="18" id="KW-1185">Reference proteome</keyword>
<evidence type="ECO:0000256" key="7">
    <source>
        <dbReference type="ARBA" id="ARBA00022603"/>
    </source>
</evidence>
<dbReference type="InterPro" id="IPR046341">
    <property type="entry name" value="SET_dom_sf"/>
</dbReference>
<feature type="compositionally biased region" description="Basic and acidic residues" evidence="15">
    <location>
        <begin position="451"/>
        <end position="461"/>
    </location>
</feature>
<feature type="compositionally biased region" description="Polar residues" evidence="15">
    <location>
        <begin position="522"/>
        <end position="531"/>
    </location>
</feature>
<keyword evidence="10" id="KW-0156">Chromatin regulator</keyword>
<evidence type="ECO:0000256" key="9">
    <source>
        <dbReference type="ARBA" id="ARBA00022691"/>
    </source>
</evidence>
<evidence type="ECO:0000256" key="14">
    <source>
        <dbReference type="ARBA" id="ARBA00048081"/>
    </source>
</evidence>
<keyword evidence="7" id="KW-0489">Methyltransferase</keyword>
<evidence type="ECO:0000313" key="18">
    <source>
        <dbReference type="Proteomes" id="UP000308549"/>
    </source>
</evidence>
<dbReference type="CDD" id="cd10524">
    <property type="entry name" value="SET_Suv4-20-like"/>
    <property type="match status" value="1"/>
</dbReference>
<dbReference type="InterPro" id="IPR041938">
    <property type="entry name" value="Hist-Lys_N-MTase_N"/>
</dbReference>
<feature type="compositionally biased region" description="Basic and acidic residues" evidence="15">
    <location>
        <begin position="839"/>
        <end position="851"/>
    </location>
</feature>
<proteinExistence type="predicted"/>
<evidence type="ECO:0000256" key="8">
    <source>
        <dbReference type="ARBA" id="ARBA00022679"/>
    </source>
</evidence>
<feature type="compositionally biased region" description="Basic residues" evidence="15">
    <location>
        <begin position="316"/>
        <end position="327"/>
    </location>
</feature>